<dbReference type="InterPro" id="IPR001650">
    <property type="entry name" value="Helicase_C-like"/>
</dbReference>
<dbReference type="InterPro" id="IPR011545">
    <property type="entry name" value="DEAD/DEAH_box_helicase_dom"/>
</dbReference>
<dbReference type="PROSITE" id="PS51195">
    <property type="entry name" value="Q_MOTIF"/>
    <property type="match status" value="1"/>
</dbReference>
<dbReference type="CDD" id="cd00268">
    <property type="entry name" value="DEADc"/>
    <property type="match status" value="1"/>
</dbReference>
<evidence type="ECO:0000313" key="11">
    <source>
        <dbReference type="EMBL" id="KKQ34498.1"/>
    </source>
</evidence>
<feature type="short sequence motif" description="Q motif" evidence="6">
    <location>
        <begin position="77"/>
        <end position="105"/>
    </location>
</feature>
<dbReference type="GO" id="GO:0005829">
    <property type="term" value="C:cytosol"/>
    <property type="evidence" value="ECO:0007669"/>
    <property type="project" value="TreeGrafter"/>
</dbReference>
<evidence type="ECO:0000259" key="10">
    <source>
        <dbReference type="PROSITE" id="PS51195"/>
    </source>
</evidence>
<dbReference type="InterPro" id="IPR027417">
    <property type="entry name" value="P-loop_NTPase"/>
</dbReference>
<feature type="domain" description="Helicase ATP-binding" evidence="8">
    <location>
        <begin position="108"/>
        <end position="277"/>
    </location>
</feature>
<evidence type="ECO:0000256" key="7">
    <source>
        <dbReference type="SAM" id="MobiDB-lite"/>
    </source>
</evidence>
<reference evidence="11 12" key="1">
    <citation type="journal article" date="2015" name="Nature">
        <title>rRNA introns, odd ribosomes, and small enigmatic genomes across a large radiation of phyla.</title>
        <authorList>
            <person name="Brown C.T."/>
            <person name="Hug L.A."/>
            <person name="Thomas B.C."/>
            <person name="Sharon I."/>
            <person name="Castelle C.J."/>
            <person name="Singh A."/>
            <person name="Wilkins M.J."/>
            <person name="Williams K.H."/>
            <person name="Banfield J.F."/>
        </authorList>
    </citation>
    <scope>NUCLEOTIDE SEQUENCE [LARGE SCALE GENOMIC DNA]</scope>
</reference>
<dbReference type="Proteomes" id="UP000033876">
    <property type="component" value="Unassembled WGS sequence"/>
</dbReference>
<evidence type="ECO:0000259" key="9">
    <source>
        <dbReference type="PROSITE" id="PS51194"/>
    </source>
</evidence>
<dbReference type="PANTHER" id="PTHR47959:SF13">
    <property type="entry name" value="ATP-DEPENDENT RNA HELICASE RHLE"/>
    <property type="match status" value="1"/>
</dbReference>
<feature type="domain" description="Helicase C-terminal" evidence="9">
    <location>
        <begin position="287"/>
        <end position="418"/>
    </location>
</feature>
<dbReference type="Pfam" id="PF00270">
    <property type="entry name" value="DEAD"/>
    <property type="match status" value="1"/>
</dbReference>
<evidence type="ECO:0000256" key="3">
    <source>
        <dbReference type="ARBA" id="ARBA00022806"/>
    </source>
</evidence>
<evidence type="ECO:0000256" key="2">
    <source>
        <dbReference type="ARBA" id="ARBA00022801"/>
    </source>
</evidence>
<dbReference type="Pfam" id="PF00271">
    <property type="entry name" value="Helicase_C"/>
    <property type="match status" value="1"/>
</dbReference>
<dbReference type="SUPFAM" id="SSF52540">
    <property type="entry name" value="P-loop containing nucleoside triphosphate hydrolases"/>
    <property type="match status" value="1"/>
</dbReference>
<comment type="caution">
    <text evidence="11">The sequence shown here is derived from an EMBL/GenBank/DDBJ whole genome shotgun (WGS) entry which is preliminary data.</text>
</comment>
<keyword evidence="4" id="KW-0067">ATP-binding</keyword>
<sequence length="418" mass="47130">MYNKHSNQSRNRPFSRFNSNNKSRFQSRPSSKAMAGTVNRRGRGGGRKKFESTINISDFIKKASIIVPEKLVTIKHASFAEFNLHGDIQKNLAVKKYLIPTPIQDQSIPSVMEGRDIIGLASTGTGKTAAFLLPLINKLLADRSQKVLIMAPTRELAIQIDREFCQFTFGMKMFSVVCVGGMPINRQINDLRYNYNFIIGTPGRLKDLADRGHIKYNQFQNVVLDEVDHMLDMGFIEPITQIMNALPAVRQTLFYSATMPPRIRSLASKFSKNAATFEIASDSASKNVEQEIVRVQDKTKKFDMLHEILTSPEFGKVLIFSETKRDVERLTIELQRKGHRATSIHGDKRQRERAHALAQFSNNIAKVLVATDVAARGLDIKDITHVINYTIPQTYDDYIHRIGRTGRGGSKGKALTFV</sequence>
<dbReference type="SMART" id="SM00487">
    <property type="entry name" value="DEXDc"/>
    <property type="match status" value="1"/>
</dbReference>
<dbReference type="InterPro" id="IPR044742">
    <property type="entry name" value="DEAD/DEAH_RhlB"/>
</dbReference>
<dbReference type="InterPro" id="IPR014001">
    <property type="entry name" value="Helicase_ATP-bd"/>
</dbReference>
<dbReference type="SMART" id="SM00490">
    <property type="entry name" value="HELICc"/>
    <property type="match status" value="1"/>
</dbReference>
<dbReference type="EMBL" id="LBTF01000046">
    <property type="protein sequence ID" value="KKQ34498.1"/>
    <property type="molecule type" value="Genomic_DNA"/>
</dbReference>
<evidence type="ECO:0000259" key="8">
    <source>
        <dbReference type="PROSITE" id="PS51192"/>
    </source>
</evidence>
<dbReference type="PROSITE" id="PS51192">
    <property type="entry name" value="HELICASE_ATP_BIND_1"/>
    <property type="match status" value="1"/>
</dbReference>
<comment type="similarity">
    <text evidence="5">Belongs to the DEAD box helicase family.</text>
</comment>
<evidence type="ECO:0000256" key="5">
    <source>
        <dbReference type="ARBA" id="ARBA00038437"/>
    </source>
</evidence>
<dbReference type="InterPro" id="IPR014014">
    <property type="entry name" value="RNA_helicase_DEAD_Q_motif"/>
</dbReference>
<dbReference type="Gene3D" id="3.40.50.300">
    <property type="entry name" value="P-loop containing nucleotide triphosphate hydrolases"/>
    <property type="match status" value="2"/>
</dbReference>
<protein>
    <submittedName>
        <fullName evidence="11">DEAD/DEAH box helicase domain protein</fullName>
    </submittedName>
</protein>
<evidence type="ECO:0000256" key="6">
    <source>
        <dbReference type="PROSITE-ProRule" id="PRU00552"/>
    </source>
</evidence>
<keyword evidence="1" id="KW-0547">Nucleotide-binding</keyword>
<feature type="region of interest" description="Disordered" evidence="7">
    <location>
        <begin position="1"/>
        <end position="49"/>
    </location>
</feature>
<dbReference type="GO" id="GO:0005524">
    <property type="term" value="F:ATP binding"/>
    <property type="evidence" value="ECO:0007669"/>
    <property type="project" value="UniProtKB-KW"/>
</dbReference>
<feature type="compositionally biased region" description="Low complexity" evidence="7">
    <location>
        <begin position="1"/>
        <end position="28"/>
    </location>
</feature>
<keyword evidence="2" id="KW-0378">Hydrolase</keyword>
<dbReference type="GO" id="GO:0016787">
    <property type="term" value="F:hydrolase activity"/>
    <property type="evidence" value="ECO:0007669"/>
    <property type="project" value="UniProtKB-KW"/>
</dbReference>
<dbReference type="InterPro" id="IPR050079">
    <property type="entry name" value="DEAD_box_RNA_helicase"/>
</dbReference>
<name>A0A0G0GTX1_9BACT</name>
<accession>A0A0G0GTX1</accession>
<feature type="domain" description="DEAD-box RNA helicase Q" evidence="10">
    <location>
        <begin position="77"/>
        <end position="105"/>
    </location>
</feature>
<evidence type="ECO:0000256" key="1">
    <source>
        <dbReference type="ARBA" id="ARBA00022741"/>
    </source>
</evidence>
<dbReference type="PANTHER" id="PTHR47959">
    <property type="entry name" value="ATP-DEPENDENT RNA HELICASE RHLE-RELATED"/>
    <property type="match status" value="1"/>
</dbReference>
<evidence type="ECO:0000256" key="4">
    <source>
        <dbReference type="ARBA" id="ARBA00022840"/>
    </source>
</evidence>
<keyword evidence="3 11" id="KW-0347">Helicase</keyword>
<dbReference type="GO" id="GO:0003724">
    <property type="term" value="F:RNA helicase activity"/>
    <property type="evidence" value="ECO:0007669"/>
    <property type="project" value="InterPro"/>
</dbReference>
<gene>
    <name evidence="11" type="ORF">US50_C0046G0005</name>
</gene>
<dbReference type="AlphaFoldDB" id="A0A0G0GTX1"/>
<proteinExistence type="inferred from homology"/>
<organism evidence="11 12">
    <name type="scientific">Candidatus Nomurabacteria bacterium GW2011_GWB1_37_5</name>
    <dbReference type="NCBI Taxonomy" id="1618742"/>
    <lineage>
        <taxon>Bacteria</taxon>
        <taxon>Candidatus Nomuraibacteriota</taxon>
    </lineage>
</organism>
<dbReference type="CDD" id="cd18787">
    <property type="entry name" value="SF2_C_DEAD"/>
    <property type="match status" value="1"/>
</dbReference>
<dbReference type="GO" id="GO:0003676">
    <property type="term" value="F:nucleic acid binding"/>
    <property type="evidence" value="ECO:0007669"/>
    <property type="project" value="InterPro"/>
</dbReference>
<evidence type="ECO:0000313" key="12">
    <source>
        <dbReference type="Proteomes" id="UP000033876"/>
    </source>
</evidence>
<dbReference type="PROSITE" id="PS51194">
    <property type="entry name" value="HELICASE_CTER"/>
    <property type="match status" value="1"/>
</dbReference>